<gene>
    <name evidence="1" type="ORF">KIW84_013991</name>
</gene>
<sequence>MGESFTGNGPNRRYIMYATYFHGAIGREGGFRDSDIQNRAWSDHSMNVVDMGKSCTRRTLNHAKSVTPATMVSFYFFNFLDNLPYVKLQNELEVCGIISGVFVSRNRNERDQLFGFTQFAKVRDVEKLSKALNKVYSGDYRLLVNVTRYDRLSLRLVGKKELERVKEEAIGSENENEKLRMVTDEDVVCKMSKEGEEDMILSTMGKSKKVDGVKDGKGEVVPVDRSYEVVLQDIEWALGSKASSSNEDWKNWMAVHGKPQEVVDDVCVIGKSTGFKIKGDCSNMFSALSKGRGDGIKNEG</sequence>
<reference evidence="1 2" key="1">
    <citation type="journal article" date="2022" name="Nat. Genet.">
        <title>Improved pea reference genome and pan-genome highlight genomic features and evolutionary characteristics.</title>
        <authorList>
            <person name="Yang T."/>
            <person name="Liu R."/>
            <person name="Luo Y."/>
            <person name="Hu S."/>
            <person name="Wang D."/>
            <person name="Wang C."/>
            <person name="Pandey M.K."/>
            <person name="Ge S."/>
            <person name="Xu Q."/>
            <person name="Li N."/>
            <person name="Li G."/>
            <person name="Huang Y."/>
            <person name="Saxena R.K."/>
            <person name="Ji Y."/>
            <person name="Li M."/>
            <person name="Yan X."/>
            <person name="He Y."/>
            <person name="Liu Y."/>
            <person name="Wang X."/>
            <person name="Xiang C."/>
            <person name="Varshney R.K."/>
            <person name="Ding H."/>
            <person name="Gao S."/>
            <person name="Zong X."/>
        </authorList>
    </citation>
    <scope>NUCLEOTIDE SEQUENCE [LARGE SCALE GENOMIC DNA]</scope>
    <source>
        <strain evidence="1 2">cv. Zhongwan 6</strain>
    </source>
</reference>
<evidence type="ECO:0008006" key="3">
    <source>
        <dbReference type="Google" id="ProtNLM"/>
    </source>
</evidence>
<proteinExistence type="predicted"/>
<dbReference type="Gramene" id="Psat01G0399100-T1">
    <property type="protein sequence ID" value="KAI5445975.1"/>
    <property type="gene ID" value="KIW84_013991"/>
</dbReference>
<dbReference type="AlphaFoldDB" id="A0A9D5BLW8"/>
<name>A0A9D5BLW8_PEA</name>
<organism evidence="1 2">
    <name type="scientific">Pisum sativum</name>
    <name type="common">Garden pea</name>
    <name type="synonym">Lathyrus oleraceus</name>
    <dbReference type="NCBI Taxonomy" id="3888"/>
    <lineage>
        <taxon>Eukaryota</taxon>
        <taxon>Viridiplantae</taxon>
        <taxon>Streptophyta</taxon>
        <taxon>Embryophyta</taxon>
        <taxon>Tracheophyta</taxon>
        <taxon>Spermatophyta</taxon>
        <taxon>Magnoliopsida</taxon>
        <taxon>eudicotyledons</taxon>
        <taxon>Gunneridae</taxon>
        <taxon>Pentapetalae</taxon>
        <taxon>rosids</taxon>
        <taxon>fabids</taxon>
        <taxon>Fabales</taxon>
        <taxon>Fabaceae</taxon>
        <taxon>Papilionoideae</taxon>
        <taxon>50 kb inversion clade</taxon>
        <taxon>NPAAA clade</taxon>
        <taxon>Hologalegina</taxon>
        <taxon>IRL clade</taxon>
        <taxon>Fabeae</taxon>
        <taxon>Lathyrus</taxon>
    </lineage>
</organism>
<evidence type="ECO:0000313" key="2">
    <source>
        <dbReference type="Proteomes" id="UP001058974"/>
    </source>
</evidence>
<keyword evidence="2" id="KW-1185">Reference proteome</keyword>
<dbReference type="SUPFAM" id="SSF54928">
    <property type="entry name" value="RNA-binding domain, RBD"/>
    <property type="match status" value="1"/>
</dbReference>
<evidence type="ECO:0000313" key="1">
    <source>
        <dbReference type="EMBL" id="KAI5445975.1"/>
    </source>
</evidence>
<dbReference type="CDD" id="cd00590">
    <property type="entry name" value="RRM_SF"/>
    <property type="match status" value="1"/>
</dbReference>
<comment type="caution">
    <text evidence="1">The sequence shown here is derived from an EMBL/GenBank/DDBJ whole genome shotgun (WGS) entry which is preliminary data.</text>
</comment>
<dbReference type="GO" id="GO:0003676">
    <property type="term" value="F:nucleic acid binding"/>
    <property type="evidence" value="ECO:0007669"/>
    <property type="project" value="InterPro"/>
</dbReference>
<accession>A0A9D5BLW8</accession>
<dbReference type="EMBL" id="JAMSHJ010000001">
    <property type="protein sequence ID" value="KAI5445975.1"/>
    <property type="molecule type" value="Genomic_DNA"/>
</dbReference>
<dbReference type="InterPro" id="IPR035979">
    <property type="entry name" value="RBD_domain_sf"/>
</dbReference>
<dbReference type="Proteomes" id="UP001058974">
    <property type="component" value="Chromosome 1"/>
</dbReference>
<protein>
    <recommendedName>
        <fullName evidence="3">RRM domain-containing protein</fullName>
    </recommendedName>
</protein>